<dbReference type="RefSeq" id="WP_248955545.1">
    <property type="nucleotide sequence ID" value="NZ_JAKIKU010000004.1"/>
</dbReference>
<comment type="similarity">
    <text evidence="1">Belongs to the CIA30 family.</text>
</comment>
<reference evidence="3 4" key="1">
    <citation type="submission" date="2022-01" db="EMBL/GenBank/DDBJ databases">
        <title>Whole genome-based taxonomy of the Shewanellaceae.</title>
        <authorList>
            <person name="Martin-Rodriguez A.J."/>
        </authorList>
    </citation>
    <scope>NUCLEOTIDE SEQUENCE [LARGE SCALE GENOMIC DNA]</scope>
    <source>
        <strain evidence="3 4">DSM 24955</strain>
    </source>
</reference>
<dbReference type="PANTHER" id="PTHR13194:SF19">
    <property type="entry name" value="NAD(P)-BINDING ROSSMANN-FOLD SUPERFAMILY PROTEIN"/>
    <property type="match status" value="1"/>
</dbReference>
<evidence type="ECO:0000256" key="1">
    <source>
        <dbReference type="ARBA" id="ARBA00007884"/>
    </source>
</evidence>
<name>A0ABT0KP21_9GAMM</name>
<feature type="domain" description="NADH:ubiquinone oxidoreductase intermediate-associated protein 30" evidence="2">
    <location>
        <begin position="50"/>
        <end position="201"/>
    </location>
</feature>
<dbReference type="PANTHER" id="PTHR13194">
    <property type="entry name" value="COMPLEX I INTERMEDIATE-ASSOCIATED PROTEIN 30"/>
    <property type="match status" value="1"/>
</dbReference>
<dbReference type="InterPro" id="IPR008979">
    <property type="entry name" value="Galactose-bd-like_sf"/>
</dbReference>
<proteinExistence type="inferred from homology"/>
<evidence type="ECO:0000313" key="4">
    <source>
        <dbReference type="Proteomes" id="UP001202134"/>
    </source>
</evidence>
<dbReference type="Pfam" id="PF08547">
    <property type="entry name" value="CIA30"/>
    <property type="match status" value="1"/>
</dbReference>
<comment type="caution">
    <text evidence="3">The sequence shown here is derived from an EMBL/GenBank/DDBJ whole genome shotgun (WGS) entry which is preliminary data.</text>
</comment>
<organism evidence="3 4">
    <name type="scientific">Shewanella electrodiphila</name>
    <dbReference type="NCBI Taxonomy" id="934143"/>
    <lineage>
        <taxon>Bacteria</taxon>
        <taxon>Pseudomonadati</taxon>
        <taxon>Pseudomonadota</taxon>
        <taxon>Gammaproteobacteria</taxon>
        <taxon>Alteromonadales</taxon>
        <taxon>Shewanellaceae</taxon>
        <taxon>Shewanella</taxon>
    </lineage>
</organism>
<dbReference type="Proteomes" id="UP001202134">
    <property type="component" value="Unassembled WGS sequence"/>
</dbReference>
<protein>
    <submittedName>
        <fullName evidence="3">CIA30 family protein</fullName>
    </submittedName>
</protein>
<sequence>MMKNSLANMHQLLQRYTSVVIGVLLKNLCLCSLFISSIVFFQPSVSAMEIQFNSQQQLQAAKISNDTVMGGISSSEINRDKRQDKPVFSGNVSLANNGGFASMEYRLLAIIPRANAVKLTVIGDGKRYQLRFKTPKLSFGEAYVAHFDTIAGQRTEHRFTPDDFNSQFRGRNVNAPELLFEDIDRVGLLIADKQQGDFSLMLDTMTFTD</sequence>
<keyword evidence="4" id="KW-1185">Reference proteome</keyword>
<evidence type="ECO:0000259" key="2">
    <source>
        <dbReference type="Pfam" id="PF08547"/>
    </source>
</evidence>
<dbReference type="EMBL" id="JAKIKU010000004">
    <property type="protein sequence ID" value="MCL1045529.1"/>
    <property type="molecule type" value="Genomic_DNA"/>
</dbReference>
<evidence type="ECO:0000313" key="3">
    <source>
        <dbReference type="EMBL" id="MCL1045529.1"/>
    </source>
</evidence>
<dbReference type="SUPFAM" id="SSF49785">
    <property type="entry name" value="Galactose-binding domain-like"/>
    <property type="match status" value="1"/>
</dbReference>
<dbReference type="InterPro" id="IPR039131">
    <property type="entry name" value="NDUFAF1"/>
</dbReference>
<dbReference type="InterPro" id="IPR013857">
    <property type="entry name" value="NADH-UbQ_OxRdtase-assoc_prot30"/>
</dbReference>
<accession>A0ABT0KP21</accession>
<gene>
    <name evidence="3" type="ORF">L2737_09335</name>
</gene>